<gene>
    <name evidence="8" type="ORF">REJC140_00628</name>
</gene>
<keyword evidence="9" id="KW-1185">Reference proteome</keyword>
<proteinExistence type="inferred from homology"/>
<evidence type="ECO:0000313" key="9">
    <source>
        <dbReference type="Proteomes" id="UP000606921"/>
    </source>
</evidence>
<protein>
    <submittedName>
        <fullName evidence="8">Lipopolysaccharide biosynthesis protein</fullName>
    </submittedName>
</protein>
<comment type="similarity">
    <text evidence="2">Belongs to the polysaccharide synthase family.</text>
</comment>
<evidence type="ECO:0000256" key="7">
    <source>
        <dbReference type="SAM" id="Phobius"/>
    </source>
</evidence>
<evidence type="ECO:0000313" key="8">
    <source>
        <dbReference type="EMBL" id="CAD7038470.1"/>
    </source>
</evidence>
<dbReference type="RefSeq" id="WP_142592714.1">
    <property type="nucleotide sequence ID" value="NZ_CABFWF030000012.1"/>
</dbReference>
<dbReference type="Pfam" id="PF13440">
    <property type="entry name" value="Polysacc_synt_3"/>
    <property type="match status" value="1"/>
</dbReference>
<feature type="transmembrane region" description="Helical" evidence="7">
    <location>
        <begin position="450"/>
        <end position="467"/>
    </location>
</feature>
<evidence type="ECO:0000256" key="4">
    <source>
        <dbReference type="ARBA" id="ARBA00022692"/>
    </source>
</evidence>
<dbReference type="EMBL" id="CABFWF030000012">
    <property type="protein sequence ID" value="CAD7038470.1"/>
    <property type="molecule type" value="Genomic_DNA"/>
</dbReference>
<evidence type="ECO:0000256" key="1">
    <source>
        <dbReference type="ARBA" id="ARBA00004651"/>
    </source>
</evidence>
<evidence type="ECO:0000256" key="6">
    <source>
        <dbReference type="ARBA" id="ARBA00023136"/>
    </source>
</evidence>
<keyword evidence="4 7" id="KW-0812">Transmembrane</keyword>
<sequence length="492" mass="52023">MAPIHGVKTVTANVGWSVLAKTATFGLKFVTVPILARLLSPSEFGSVAVALTIVQFLTMIGGAGLTSALIVEPGEDSETVHSVFWVNLAMALLMSAGIYVWAAPLAALLGAPDSAGLLRVMAFLIPIQLSGDLAYCLLAKRMNFSKDAMWSTVSETLAAVAAVALAYLGFGVWALVVQLFAAALIRLFGLHLSSGYLPRPVVKPRKLRPLFAFSSGVMGSEIANFVTFQSPMIVIARLLGLADAGAYSVANRFASIPNQVVLSAVMGVLFPAFSLMGDDRKRRSDALMLSTQVTTVLLAPAMFGLWAVAEPAMLVIFGRDWAWAWPVLGLLALSKAIVTPCSTFIPYLKGTGHGRVLLWSAGLRAIATTAAIAAGSIWGGLPAALAGLCMVNAVTLVGYSWAVFRVDNIPFMQGLLTSSRSMLTALVMALCVRTLLALLEGRLANPYAELLVGAFAGGLIYAVLLFLTERALLRKLVELVRARNAAAIEEPA</sequence>
<feature type="transmembrane region" description="Helical" evidence="7">
    <location>
        <begin position="256"/>
        <end position="275"/>
    </location>
</feature>
<keyword evidence="5 7" id="KW-1133">Transmembrane helix</keyword>
<feature type="transmembrane region" description="Helical" evidence="7">
    <location>
        <begin position="83"/>
        <end position="111"/>
    </location>
</feature>
<reference evidence="8 9" key="1">
    <citation type="submission" date="2020-11" db="EMBL/GenBank/DDBJ databases">
        <authorList>
            <person name="Lassalle F."/>
        </authorList>
    </citation>
    <scope>NUCLEOTIDE SEQUENCE [LARGE SCALE GENOMIC DNA]</scope>
    <source>
        <strain evidence="8 9">JC140</strain>
    </source>
</reference>
<organism evidence="8 9">
    <name type="scientific">Pseudorhizobium endolithicum</name>
    <dbReference type="NCBI Taxonomy" id="1191678"/>
    <lineage>
        <taxon>Bacteria</taxon>
        <taxon>Pseudomonadati</taxon>
        <taxon>Pseudomonadota</taxon>
        <taxon>Alphaproteobacteria</taxon>
        <taxon>Hyphomicrobiales</taxon>
        <taxon>Rhizobiaceae</taxon>
        <taxon>Rhizobium/Agrobacterium group</taxon>
        <taxon>Pseudorhizobium</taxon>
    </lineage>
</organism>
<name>A0ABN7JMJ0_9HYPH</name>
<evidence type="ECO:0000256" key="2">
    <source>
        <dbReference type="ARBA" id="ARBA00007430"/>
    </source>
</evidence>
<dbReference type="PANTHER" id="PTHR30250:SF10">
    <property type="entry name" value="LIPOPOLYSACCHARIDE BIOSYNTHESIS PROTEIN WZXC"/>
    <property type="match status" value="1"/>
</dbReference>
<comment type="subcellular location">
    <subcellularLocation>
        <location evidence="1">Cell membrane</location>
        <topology evidence="1">Multi-pass membrane protein</topology>
    </subcellularLocation>
</comment>
<dbReference type="PANTHER" id="PTHR30250">
    <property type="entry name" value="PST FAMILY PREDICTED COLANIC ACID TRANSPORTER"/>
    <property type="match status" value="1"/>
</dbReference>
<feature type="transmembrane region" description="Helical" evidence="7">
    <location>
        <begin position="384"/>
        <end position="404"/>
    </location>
</feature>
<dbReference type="InterPro" id="IPR050833">
    <property type="entry name" value="Poly_Biosynth_Transport"/>
</dbReference>
<comment type="caution">
    <text evidence="8">The sequence shown here is derived from an EMBL/GenBank/DDBJ whole genome shotgun (WGS) entry which is preliminary data.</text>
</comment>
<accession>A0ABN7JMJ0</accession>
<feature type="transmembrane region" description="Helical" evidence="7">
    <location>
        <begin position="287"/>
        <end position="309"/>
    </location>
</feature>
<feature type="transmembrane region" description="Helical" evidence="7">
    <location>
        <begin position="321"/>
        <end position="345"/>
    </location>
</feature>
<feature type="transmembrane region" description="Helical" evidence="7">
    <location>
        <begin position="425"/>
        <end position="444"/>
    </location>
</feature>
<feature type="transmembrane region" description="Helical" evidence="7">
    <location>
        <begin position="117"/>
        <end position="138"/>
    </location>
</feature>
<dbReference type="Proteomes" id="UP000606921">
    <property type="component" value="Unassembled WGS sequence"/>
</dbReference>
<feature type="transmembrane region" description="Helical" evidence="7">
    <location>
        <begin position="357"/>
        <end position="378"/>
    </location>
</feature>
<keyword evidence="6 7" id="KW-0472">Membrane</keyword>
<evidence type="ECO:0000256" key="5">
    <source>
        <dbReference type="ARBA" id="ARBA00022989"/>
    </source>
</evidence>
<keyword evidence="3" id="KW-1003">Cell membrane</keyword>
<evidence type="ECO:0000256" key="3">
    <source>
        <dbReference type="ARBA" id="ARBA00022475"/>
    </source>
</evidence>
<feature type="transmembrane region" description="Helical" evidence="7">
    <location>
        <begin position="47"/>
        <end position="71"/>
    </location>
</feature>